<evidence type="ECO:0000256" key="4">
    <source>
        <dbReference type="ARBA" id="ARBA00022729"/>
    </source>
</evidence>
<evidence type="ECO:0000256" key="2">
    <source>
        <dbReference type="ARBA" id="ARBA00005695"/>
    </source>
</evidence>
<dbReference type="PIRSF" id="PIRSF002741">
    <property type="entry name" value="MppA"/>
    <property type="match status" value="1"/>
</dbReference>
<comment type="subcellular location">
    <subcellularLocation>
        <location evidence="1">Cell envelope</location>
    </subcellularLocation>
</comment>
<dbReference type="EMBL" id="CP075546">
    <property type="protein sequence ID" value="QVV88273.1"/>
    <property type="molecule type" value="Genomic_DNA"/>
</dbReference>
<dbReference type="PANTHER" id="PTHR30290:SF10">
    <property type="entry name" value="PERIPLASMIC OLIGOPEPTIDE-BINDING PROTEIN-RELATED"/>
    <property type="match status" value="1"/>
</dbReference>
<keyword evidence="6" id="KW-0326">Glycosidase</keyword>
<protein>
    <submittedName>
        <fullName evidence="8">ABC transporter substrate-binding protein</fullName>
    </submittedName>
</protein>
<evidence type="ECO:0000256" key="6">
    <source>
        <dbReference type="ARBA" id="ARBA00023295"/>
    </source>
</evidence>
<dbReference type="KEGG" id="mrtj:KHC33_13195"/>
<dbReference type="CDD" id="cd00995">
    <property type="entry name" value="PBP2_NikA_DppA_OppA_like"/>
    <property type="match status" value="1"/>
</dbReference>
<evidence type="ECO:0000259" key="7">
    <source>
        <dbReference type="Pfam" id="PF00496"/>
    </source>
</evidence>
<keyword evidence="3" id="KW-0813">Transport</keyword>
<evidence type="ECO:0000256" key="3">
    <source>
        <dbReference type="ARBA" id="ARBA00022448"/>
    </source>
</evidence>
<dbReference type="SUPFAM" id="SSF53850">
    <property type="entry name" value="Periplasmic binding protein-like II"/>
    <property type="match status" value="1"/>
</dbReference>
<dbReference type="InterPro" id="IPR039424">
    <property type="entry name" value="SBP_5"/>
</dbReference>
<keyword evidence="9" id="KW-1185">Reference proteome</keyword>
<dbReference type="GO" id="GO:0015833">
    <property type="term" value="P:peptide transport"/>
    <property type="evidence" value="ECO:0007669"/>
    <property type="project" value="TreeGrafter"/>
</dbReference>
<dbReference type="Pfam" id="PF00496">
    <property type="entry name" value="SBP_bac_5"/>
    <property type="match status" value="1"/>
</dbReference>
<sequence length="527" mass="59065">MTMRSNRKIVILISIVSILSLFCSISVLAEENTLRISTTNEVKSPAFIGDYTLGLFNHISNPPLMQMDQNGKLIGLLADHYEVSSDNTQWTFYIKENQFWSDGTPVTGDDVAFSIQMYGESVPNAGWIGETLTDTVVDGNKVTFTFNKPYTNLALEFTSYSILPKHIWESIENPNEYTSTGPYVGAGPFYLDNVDLNAGKVIFKRNPSWKGTSPAYDTVEISWFKNEDAAAKALESGNMDTYWKYASSYPYAAIDSIKSSGNFDVLEKPTSGMTFLGFNLKNEPLSDISFRDAISYAINYQEMVNIATLGYGKVPNRGFIPPAMDGYTSTPAMEYNPETAKKKLETAGFKDSDGNGIVEGKDGNDVILDLLIRNAYSREAELLKEYLEKVGIGVEIRSVEDNTWFELKDNFEYDLTLTRTTPWGMLMHANWATGYFDSRRTGQGVLHTVDDPVFLELCDNILSTTDQTLLSGYAQEVQNYYADNLPGIPLYWKNDITPYNKKITGWYSNPLYGIMNEFTLTSVKPVA</sequence>
<comment type="similarity">
    <text evidence="2">Belongs to the bacterial solute-binding protein 5 family.</text>
</comment>
<dbReference type="InterPro" id="IPR018087">
    <property type="entry name" value="Glyco_hydro_5_CS"/>
</dbReference>
<keyword evidence="4" id="KW-0732">Signal</keyword>
<accession>A0A8E7EGK4</accession>
<proteinExistence type="inferred from homology"/>
<evidence type="ECO:0000256" key="1">
    <source>
        <dbReference type="ARBA" id="ARBA00004196"/>
    </source>
</evidence>
<dbReference type="PROSITE" id="PS00659">
    <property type="entry name" value="GLYCOSYL_HYDROL_F5"/>
    <property type="match status" value="1"/>
</dbReference>
<dbReference type="PANTHER" id="PTHR30290">
    <property type="entry name" value="PERIPLASMIC BINDING COMPONENT OF ABC TRANSPORTER"/>
    <property type="match status" value="1"/>
</dbReference>
<keyword evidence="5" id="KW-0378">Hydrolase</keyword>
<feature type="domain" description="Solute-binding protein family 5" evidence="7">
    <location>
        <begin position="73"/>
        <end position="430"/>
    </location>
</feature>
<dbReference type="InterPro" id="IPR000914">
    <property type="entry name" value="SBP_5_dom"/>
</dbReference>
<dbReference type="Gene3D" id="3.40.190.10">
    <property type="entry name" value="Periplasmic binding protein-like II"/>
    <property type="match status" value="1"/>
</dbReference>
<gene>
    <name evidence="8" type="ORF">KHC33_13195</name>
</gene>
<reference evidence="8 9" key="1">
    <citation type="submission" date="2021-05" db="EMBL/GenBank/DDBJ databases">
        <title>A novel Methanospirillum isolate from a pyrite-forming mixed culture.</title>
        <authorList>
            <person name="Bunk B."/>
            <person name="Sproer C."/>
            <person name="Spring S."/>
            <person name="Pester M."/>
        </authorList>
    </citation>
    <scope>NUCLEOTIDE SEQUENCE [LARGE SCALE GENOMIC DNA]</scope>
    <source>
        <strain evidence="8 9">J.3.6.1-F.2.7.3</strain>
    </source>
</reference>
<dbReference type="Gene3D" id="3.10.105.10">
    <property type="entry name" value="Dipeptide-binding Protein, Domain 3"/>
    <property type="match status" value="1"/>
</dbReference>
<dbReference type="GO" id="GO:0042597">
    <property type="term" value="C:periplasmic space"/>
    <property type="evidence" value="ECO:0007669"/>
    <property type="project" value="UniProtKB-ARBA"/>
</dbReference>
<dbReference type="GO" id="GO:0043190">
    <property type="term" value="C:ATP-binding cassette (ABC) transporter complex"/>
    <property type="evidence" value="ECO:0007669"/>
    <property type="project" value="InterPro"/>
</dbReference>
<dbReference type="GO" id="GO:1904680">
    <property type="term" value="F:peptide transmembrane transporter activity"/>
    <property type="evidence" value="ECO:0007669"/>
    <property type="project" value="TreeGrafter"/>
</dbReference>
<evidence type="ECO:0000256" key="5">
    <source>
        <dbReference type="ARBA" id="ARBA00022801"/>
    </source>
</evidence>
<dbReference type="GO" id="GO:0005975">
    <property type="term" value="P:carbohydrate metabolic process"/>
    <property type="evidence" value="ECO:0007669"/>
    <property type="project" value="InterPro"/>
</dbReference>
<dbReference type="GO" id="GO:0004553">
    <property type="term" value="F:hydrolase activity, hydrolyzing O-glycosyl compounds"/>
    <property type="evidence" value="ECO:0007669"/>
    <property type="project" value="InterPro"/>
</dbReference>
<dbReference type="AlphaFoldDB" id="A0A8E7EGK4"/>
<evidence type="ECO:0000313" key="9">
    <source>
        <dbReference type="Proteomes" id="UP000680656"/>
    </source>
</evidence>
<organism evidence="8 9">
    <name type="scientific">Methanospirillum purgamenti</name>
    <dbReference type="NCBI Taxonomy" id="2834276"/>
    <lineage>
        <taxon>Archaea</taxon>
        <taxon>Methanobacteriati</taxon>
        <taxon>Methanobacteriota</taxon>
        <taxon>Stenosarchaea group</taxon>
        <taxon>Methanomicrobia</taxon>
        <taxon>Methanomicrobiales</taxon>
        <taxon>Methanospirillaceae</taxon>
        <taxon>Methanospirillum</taxon>
    </lineage>
</organism>
<name>A0A8E7EGK4_9EURY</name>
<evidence type="ECO:0000313" key="8">
    <source>
        <dbReference type="EMBL" id="QVV88273.1"/>
    </source>
</evidence>
<dbReference type="InterPro" id="IPR030678">
    <property type="entry name" value="Peptide/Ni-bd"/>
</dbReference>
<dbReference type="Proteomes" id="UP000680656">
    <property type="component" value="Chromosome"/>
</dbReference>